<dbReference type="PROSITE" id="PS52016">
    <property type="entry name" value="TONB_DEPENDENT_REC_3"/>
    <property type="match status" value="1"/>
</dbReference>
<gene>
    <name evidence="14" type="ORF">HHL08_23940</name>
</gene>
<comment type="caution">
    <text evidence="14">The sequence shown here is derived from an EMBL/GenBank/DDBJ whole genome shotgun (WGS) entry which is preliminary data.</text>
</comment>
<dbReference type="Gene3D" id="2.40.170.20">
    <property type="entry name" value="TonB-dependent receptor, beta-barrel domain"/>
    <property type="match status" value="1"/>
</dbReference>
<dbReference type="AlphaFoldDB" id="A0A7X9X064"/>
<evidence type="ECO:0000256" key="2">
    <source>
        <dbReference type="ARBA" id="ARBA00022448"/>
    </source>
</evidence>
<dbReference type="Pfam" id="PF00593">
    <property type="entry name" value="TonB_dep_Rec_b-barrel"/>
    <property type="match status" value="1"/>
</dbReference>
<keyword evidence="4" id="KW-0410">Iron transport</keyword>
<feature type="chain" id="PRO_5030849011" evidence="12">
    <location>
        <begin position="26"/>
        <end position="854"/>
    </location>
</feature>
<dbReference type="SUPFAM" id="SSF56935">
    <property type="entry name" value="Porins"/>
    <property type="match status" value="1"/>
</dbReference>
<keyword evidence="4" id="KW-0406">Ion transport</keyword>
<keyword evidence="7 11" id="KW-0798">TonB box</keyword>
<keyword evidence="9 10" id="KW-0998">Cell outer membrane</keyword>
<dbReference type="PANTHER" id="PTHR47234:SF1">
    <property type="entry name" value="TONB-DEPENDENT RECEPTOR"/>
    <property type="match status" value="1"/>
</dbReference>
<dbReference type="InterPro" id="IPR037066">
    <property type="entry name" value="Plug_dom_sf"/>
</dbReference>
<dbReference type="Proteomes" id="UP000519023">
    <property type="component" value="Unassembled WGS sequence"/>
</dbReference>
<sequence>MNLTRSGLLIGTAVALLALSPCVTAQDSEKRSYDLPAQDLRYALRSVARDAGFQLIADTSILRGKQAAPLKGDYVLEEAVTRLLEGTGLTLEINGGTLFVRGREEPSRAAIATAGDNIVVTGSRIRGAATASKTTSMSRDSMTAAGLGTLAEAVQTIPQNFSGGQNPGVGFNVPEGTGVGYGAASSINLRGLGSDATLTLLNGHRLAYNFAFQAIDISSIPFEAIDRIEVVADGSSALYGSDAVAGVANILLRRDYDGLKASARLGGSTDGGNVQQQYGLLAGQRWGDGGLTIAGEFGRTTPIIAAQRSYSEDRAPGLYLSPFIKRYSLLASAHQALSDHLSFAMDALYNWRSSDTQYAFNERGDVEAYGSKAAFTSRSFVLAPSLTWALPGNWQVDLSGMIGFDRSRYAFNTLYNGVSLLQQIGCYCNKARSIELGADGNLFDLPGGAAKLAIGGGYRINKFHGYRTDGSQDIRASQDAYFAYGEVSLPLVGPDLQIGGIRRLDLTGALRYEDYPGVDKVVTPKLGLIYAPVADLDIKASWGKSFRAPTLYQQFNQVFVNIYNVATLGGSGFPAGSTAMLVSGGNRDLKPERANSWSATFDLHPVALEGFRLEVSYFNVRYRDRIVRPIQYASQSLSNPLYADFVSVSPSASDIEAALANADVFQNVAGGVFDPDRIVAIVNNGNINVARQSLKGVDLSTRYAFDTVDAGAFVLTGEASYLRSKQVTAPAQPVTQLAGTLFNPPKFRGRAGVSWTRDALGASLFANHTGALRDARRASAAKISATLSFDMSLRYTPRAEHGPFQGTDVVLGVQNMFNKKPPLIWTNYVFDAPYDSTNYSAVGRFVSLSLTKSW</sequence>
<evidence type="ECO:0000256" key="9">
    <source>
        <dbReference type="ARBA" id="ARBA00023237"/>
    </source>
</evidence>
<dbReference type="InterPro" id="IPR039426">
    <property type="entry name" value="TonB-dep_rcpt-like"/>
</dbReference>
<feature type="domain" description="Secretin/TonB short N-terminal" evidence="13">
    <location>
        <begin position="53"/>
        <end position="103"/>
    </location>
</feature>
<comment type="similarity">
    <text evidence="10 11">Belongs to the TonB-dependent receptor family.</text>
</comment>
<evidence type="ECO:0000256" key="8">
    <source>
        <dbReference type="ARBA" id="ARBA00023136"/>
    </source>
</evidence>
<evidence type="ECO:0000256" key="4">
    <source>
        <dbReference type="ARBA" id="ARBA00022496"/>
    </source>
</evidence>
<proteinExistence type="inferred from homology"/>
<evidence type="ECO:0000256" key="11">
    <source>
        <dbReference type="RuleBase" id="RU003357"/>
    </source>
</evidence>
<evidence type="ECO:0000256" key="7">
    <source>
        <dbReference type="ARBA" id="ARBA00023077"/>
    </source>
</evidence>
<dbReference type="PANTHER" id="PTHR47234">
    <property type="match status" value="1"/>
</dbReference>
<dbReference type="EMBL" id="JABBFV010000037">
    <property type="protein sequence ID" value="NML13139.1"/>
    <property type="molecule type" value="Genomic_DNA"/>
</dbReference>
<evidence type="ECO:0000313" key="14">
    <source>
        <dbReference type="EMBL" id="NML13139.1"/>
    </source>
</evidence>
<dbReference type="InterPro" id="IPR036942">
    <property type="entry name" value="Beta-barrel_TonB_sf"/>
</dbReference>
<keyword evidence="6" id="KW-0408">Iron</keyword>
<keyword evidence="12" id="KW-0732">Signal</keyword>
<dbReference type="Pfam" id="PF07715">
    <property type="entry name" value="Plug"/>
    <property type="match status" value="1"/>
</dbReference>
<dbReference type="InterPro" id="IPR000531">
    <property type="entry name" value="Beta-barrel_TonB"/>
</dbReference>
<dbReference type="SMART" id="SM00965">
    <property type="entry name" value="STN"/>
    <property type="match status" value="1"/>
</dbReference>
<evidence type="ECO:0000313" key="15">
    <source>
        <dbReference type="Proteomes" id="UP000519023"/>
    </source>
</evidence>
<dbReference type="Gene3D" id="3.55.50.30">
    <property type="match status" value="1"/>
</dbReference>
<keyword evidence="8 10" id="KW-0472">Membrane</keyword>
<comment type="subcellular location">
    <subcellularLocation>
        <location evidence="1 10">Cell outer membrane</location>
        <topology evidence="1 10">Multi-pass membrane protein</topology>
    </subcellularLocation>
</comment>
<keyword evidence="2 10" id="KW-0813">Transport</keyword>
<dbReference type="Pfam" id="PF07660">
    <property type="entry name" value="STN"/>
    <property type="match status" value="1"/>
</dbReference>
<accession>A0A7X9X064</accession>
<reference evidence="14 15" key="1">
    <citation type="submission" date="2020-04" db="EMBL/GenBank/DDBJ databases">
        <title>Sphingobium sp. AR-3-1 isolated from Arctic soil.</title>
        <authorList>
            <person name="Dahal R.H."/>
            <person name="Chaudhary D.K."/>
        </authorList>
    </citation>
    <scope>NUCLEOTIDE SEQUENCE [LARGE SCALE GENOMIC DNA]</scope>
    <source>
        <strain evidence="14 15">AR-3-1</strain>
    </source>
</reference>
<organism evidence="14 15">
    <name type="scientific">Sphingobium psychrophilum</name>
    <dbReference type="NCBI Taxonomy" id="2728834"/>
    <lineage>
        <taxon>Bacteria</taxon>
        <taxon>Pseudomonadati</taxon>
        <taxon>Pseudomonadota</taxon>
        <taxon>Alphaproteobacteria</taxon>
        <taxon>Sphingomonadales</taxon>
        <taxon>Sphingomonadaceae</taxon>
        <taxon>Sphingobium</taxon>
    </lineage>
</organism>
<dbReference type="CDD" id="cd01347">
    <property type="entry name" value="ligand_gated_channel"/>
    <property type="match status" value="1"/>
</dbReference>
<dbReference type="InterPro" id="IPR012910">
    <property type="entry name" value="Plug_dom"/>
</dbReference>
<dbReference type="GO" id="GO:0006826">
    <property type="term" value="P:iron ion transport"/>
    <property type="evidence" value="ECO:0007669"/>
    <property type="project" value="UniProtKB-KW"/>
</dbReference>
<feature type="signal peptide" evidence="12">
    <location>
        <begin position="1"/>
        <end position="25"/>
    </location>
</feature>
<evidence type="ECO:0000256" key="5">
    <source>
        <dbReference type="ARBA" id="ARBA00022692"/>
    </source>
</evidence>
<evidence type="ECO:0000256" key="6">
    <source>
        <dbReference type="ARBA" id="ARBA00023004"/>
    </source>
</evidence>
<evidence type="ECO:0000259" key="13">
    <source>
        <dbReference type="SMART" id="SM00965"/>
    </source>
</evidence>
<dbReference type="RefSeq" id="WP_169575425.1">
    <property type="nucleotide sequence ID" value="NZ_JABBFV010000037.1"/>
</dbReference>
<evidence type="ECO:0000256" key="3">
    <source>
        <dbReference type="ARBA" id="ARBA00022452"/>
    </source>
</evidence>
<dbReference type="Gene3D" id="2.170.130.10">
    <property type="entry name" value="TonB-dependent receptor, plug domain"/>
    <property type="match status" value="1"/>
</dbReference>
<evidence type="ECO:0000256" key="1">
    <source>
        <dbReference type="ARBA" id="ARBA00004571"/>
    </source>
</evidence>
<dbReference type="InterPro" id="IPR011662">
    <property type="entry name" value="Secretin/TonB_short_N"/>
</dbReference>
<keyword evidence="14" id="KW-0675">Receptor</keyword>
<evidence type="ECO:0000256" key="12">
    <source>
        <dbReference type="SAM" id="SignalP"/>
    </source>
</evidence>
<dbReference type="GO" id="GO:0009279">
    <property type="term" value="C:cell outer membrane"/>
    <property type="evidence" value="ECO:0007669"/>
    <property type="project" value="UniProtKB-SubCell"/>
</dbReference>
<name>A0A7X9X064_9SPHN</name>
<keyword evidence="3 10" id="KW-1134">Transmembrane beta strand</keyword>
<keyword evidence="15" id="KW-1185">Reference proteome</keyword>
<evidence type="ECO:0000256" key="10">
    <source>
        <dbReference type="PROSITE-ProRule" id="PRU01360"/>
    </source>
</evidence>
<keyword evidence="5 10" id="KW-0812">Transmembrane</keyword>
<protein>
    <submittedName>
        <fullName evidence="14">TonB-dependent receptor</fullName>
    </submittedName>
</protein>